<gene>
    <name evidence="7" type="ORF">GCM10009824_03850</name>
</gene>
<evidence type="ECO:0000256" key="1">
    <source>
        <dbReference type="ARBA" id="ARBA00004651"/>
    </source>
</evidence>
<name>A0ABN2XFU7_9MICC</name>
<feature type="transmembrane region" description="Helical" evidence="5">
    <location>
        <begin position="12"/>
        <end position="29"/>
    </location>
</feature>
<dbReference type="SUPFAM" id="SSF103473">
    <property type="entry name" value="MFS general substrate transporter"/>
    <property type="match status" value="1"/>
</dbReference>
<feature type="transmembrane region" description="Helical" evidence="5">
    <location>
        <begin position="376"/>
        <end position="396"/>
    </location>
</feature>
<proteinExistence type="predicted"/>
<feature type="transmembrane region" description="Helical" evidence="5">
    <location>
        <begin position="250"/>
        <end position="268"/>
    </location>
</feature>
<feature type="domain" description="Major facilitator superfamily (MFS) profile" evidence="6">
    <location>
        <begin position="19"/>
        <end position="434"/>
    </location>
</feature>
<comment type="subcellular location">
    <subcellularLocation>
        <location evidence="1">Cell membrane</location>
        <topology evidence="1">Multi-pass membrane protein</topology>
    </subcellularLocation>
</comment>
<dbReference type="PROSITE" id="PS50850">
    <property type="entry name" value="MFS"/>
    <property type="match status" value="1"/>
</dbReference>
<dbReference type="Proteomes" id="UP001500166">
    <property type="component" value="Unassembled WGS sequence"/>
</dbReference>
<dbReference type="InterPro" id="IPR036259">
    <property type="entry name" value="MFS_trans_sf"/>
</dbReference>
<keyword evidence="3 5" id="KW-1133">Transmembrane helix</keyword>
<dbReference type="EMBL" id="BAAAQA010000003">
    <property type="protein sequence ID" value="GAA2109728.1"/>
    <property type="molecule type" value="Genomic_DNA"/>
</dbReference>
<evidence type="ECO:0000259" key="6">
    <source>
        <dbReference type="PROSITE" id="PS50850"/>
    </source>
</evidence>
<evidence type="ECO:0000256" key="4">
    <source>
        <dbReference type="ARBA" id="ARBA00023136"/>
    </source>
</evidence>
<evidence type="ECO:0000256" key="2">
    <source>
        <dbReference type="ARBA" id="ARBA00022692"/>
    </source>
</evidence>
<dbReference type="InterPro" id="IPR020846">
    <property type="entry name" value="MFS_dom"/>
</dbReference>
<evidence type="ECO:0000313" key="7">
    <source>
        <dbReference type="EMBL" id="GAA2109728.1"/>
    </source>
</evidence>
<organism evidence="7 8">
    <name type="scientific">Kocuria atrinae</name>
    <dbReference type="NCBI Taxonomy" id="592377"/>
    <lineage>
        <taxon>Bacteria</taxon>
        <taxon>Bacillati</taxon>
        <taxon>Actinomycetota</taxon>
        <taxon>Actinomycetes</taxon>
        <taxon>Micrococcales</taxon>
        <taxon>Micrococcaceae</taxon>
        <taxon>Kocuria</taxon>
    </lineage>
</organism>
<keyword evidence="8" id="KW-1185">Reference proteome</keyword>
<reference evidence="7 8" key="1">
    <citation type="journal article" date="2019" name="Int. J. Syst. Evol. Microbiol.">
        <title>The Global Catalogue of Microorganisms (GCM) 10K type strain sequencing project: providing services to taxonomists for standard genome sequencing and annotation.</title>
        <authorList>
            <consortium name="The Broad Institute Genomics Platform"/>
            <consortium name="The Broad Institute Genome Sequencing Center for Infectious Disease"/>
            <person name="Wu L."/>
            <person name="Ma J."/>
        </authorList>
    </citation>
    <scope>NUCLEOTIDE SEQUENCE [LARGE SCALE GENOMIC DNA]</scope>
    <source>
        <strain evidence="7 8">JCM 15914</strain>
    </source>
</reference>
<sequence>MDIRRAIDQSPMSVYQWIIVAMATFLNALDGYDVLAMAFTATSVTAEFDLSGSQLGWLLSAGLIGMGAGALLLGPFADRYGRRNILLLALGLNGLGLFLSATSGSAVELGLWRVLTGIGVGGILATITVLTSEYSNNRNRGMAVSIYAAGYGVGATLGGMGATQLIPTFGWRSVFMTGAILTVVGIVLTAALLPESVDYYRARRPRNAEEKIARIARRIGLPSDVVLGPPDAAATNQGSVAQLLNGRYRVPTLMLWIAFIVIMFGFYFANSWTPKLLVESGMTEQQGIVGGIMLTMGGTFGALLYGAITTRRDARLTLLVFSLLSAVTLVVFITTTSMPTLAFFSGVIVGMLINGCVAGLYTVAPQTYAPAVRTTGVGWGIGVGRFGAILAPILVGVLLDAGWTPTQLYIGVSVIVVLAALALLKLRLYVPATSASPRS</sequence>
<protein>
    <submittedName>
        <fullName evidence="7">Aromatic acid/H+ symport family MFS transporter</fullName>
    </submittedName>
</protein>
<feature type="transmembrane region" description="Helical" evidence="5">
    <location>
        <begin position="142"/>
        <end position="162"/>
    </location>
</feature>
<accession>A0ABN2XFU7</accession>
<dbReference type="PROSITE" id="PS00217">
    <property type="entry name" value="SUGAR_TRANSPORT_2"/>
    <property type="match status" value="1"/>
</dbReference>
<dbReference type="CDD" id="cd17365">
    <property type="entry name" value="MFS_PcaK_like"/>
    <property type="match status" value="1"/>
</dbReference>
<feature type="transmembrane region" description="Helical" evidence="5">
    <location>
        <begin position="110"/>
        <end position="130"/>
    </location>
</feature>
<dbReference type="RefSeq" id="WP_344223390.1">
    <property type="nucleotide sequence ID" value="NZ_BAAAQA010000003.1"/>
</dbReference>
<feature type="transmembrane region" description="Helical" evidence="5">
    <location>
        <begin position="408"/>
        <end position="430"/>
    </location>
</feature>
<evidence type="ECO:0000256" key="3">
    <source>
        <dbReference type="ARBA" id="ARBA00022989"/>
    </source>
</evidence>
<comment type="caution">
    <text evidence="7">The sequence shown here is derived from an EMBL/GenBank/DDBJ whole genome shotgun (WGS) entry which is preliminary data.</text>
</comment>
<evidence type="ECO:0000313" key="8">
    <source>
        <dbReference type="Proteomes" id="UP001500166"/>
    </source>
</evidence>
<feature type="transmembrane region" description="Helical" evidence="5">
    <location>
        <begin position="288"/>
        <end position="309"/>
    </location>
</feature>
<dbReference type="PANTHER" id="PTHR23508:SF10">
    <property type="entry name" value="CARBOXYLIC ACID TRANSPORTER PROTEIN HOMOLOG"/>
    <property type="match status" value="1"/>
</dbReference>
<feature type="transmembrane region" description="Helical" evidence="5">
    <location>
        <begin position="341"/>
        <end position="364"/>
    </location>
</feature>
<feature type="transmembrane region" description="Helical" evidence="5">
    <location>
        <begin position="174"/>
        <end position="194"/>
    </location>
</feature>
<feature type="transmembrane region" description="Helical" evidence="5">
    <location>
        <begin position="316"/>
        <end position="335"/>
    </location>
</feature>
<dbReference type="Pfam" id="PF07690">
    <property type="entry name" value="MFS_1"/>
    <property type="match status" value="1"/>
</dbReference>
<dbReference type="PANTHER" id="PTHR23508">
    <property type="entry name" value="CARBOXYLIC ACID TRANSPORTER PROTEIN HOMOLOG"/>
    <property type="match status" value="1"/>
</dbReference>
<dbReference type="Gene3D" id="1.20.1250.20">
    <property type="entry name" value="MFS general substrate transporter like domains"/>
    <property type="match status" value="1"/>
</dbReference>
<dbReference type="InterPro" id="IPR005829">
    <property type="entry name" value="Sugar_transporter_CS"/>
</dbReference>
<evidence type="ECO:0000256" key="5">
    <source>
        <dbReference type="SAM" id="Phobius"/>
    </source>
</evidence>
<keyword evidence="2 5" id="KW-0812">Transmembrane</keyword>
<dbReference type="PROSITE" id="PS00216">
    <property type="entry name" value="SUGAR_TRANSPORT_1"/>
    <property type="match status" value="1"/>
</dbReference>
<dbReference type="InterPro" id="IPR011701">
    <property type="entry name" value="MFS"/>
</dbReference>
<feature type="transmembrane region" description="Helical" evidence="5">
    <location>
        <begin position="55"/>
        <end position="73"/>
    </location>
</feature>
<keyword evidence="4 5" id="KW-0472">Membrane</keyword>
<feature type="transmembrane region" description="Helical" evidence="5">
    <location>
        <begin position="85"/>
        <end position="104"/>
    </location>
</feature>